<evidence type="ECO:0000256" key="1">
    <source>
        <dbReference type="SAM" id="Phobius"/>
    </source>
</evidence>
<feature type="transmembrane region" description="Helical" evidence="1">
    <location>
        <begin position="112"/>
        <end position="137"/>
    </location>
</feature>
<evidence type="ECO:0000313" key="2">
    <source>
        <dbReference type="EMBL" id="AKF03095.1"/>
    </source>
</evidence>
<dbReference type="STRING" id="927083.DB32_000244"/>
<dbReference type="AlphaFoldDB" id="A0A0F6YF25"/>
<name>A0A0F6YF25_9BACT</name>
<keyword evidence="1" id="KW-0472">Membrane</keyword>
<organism evidence="2 3">
    <name type="scientific">Sandaracinus amylolyticus</name>
    <dbReference type="NCBI Taxonomy" id="927083"/>
    <lineage>
        <taxon>Bacteria</taxon>
        <taxon>Pseudomonadati</taxon>
        <taxon>Myxococcota</taxon>
        <taxon>Polyangia</taxon>
        <taxon>Polyangiales</taxon>
        <taxon>Sandaracinaceae</taxon>
        <taxon>Sandaracinus</taxon>
    </lineage>
</organism>
<accession>A0A0F6YF25</accession>
<proteinExistence type="predicted"/>
<protein>
    <recommendedName>
        <fullName evidence="4">YeeE/YedE family protein</fullName>
    </recommendedName>
</protein>
<dbReference type="KEGG" id="samy:DB32_000244"/>
<dbReference type="InterPro" id="IPR046513">
    <property type="entry name" value="DUF6691"/>
</dbReference>
<feature type="transmembrane region" description="Helical" evidence="1">
    <location>
        <begin position="86"/>
        <end position="106"/>
    </location>
</feature>
<gene>
    <name evidence="2" type="ORF">DB32_000244</name>
</gene>
<keyword evidence="1" id="KW-0812">Transmembrane</keyword>
<dbReference type="Proteomes" id="UP000034883">
    <property type="component" value="Chromosome"/>
</dbReference>
<reference evidence="2 3" key="1">
    <citation type="submission" date="2015-03" db="EMBL/GenBank/DDBJ databases">
        <title>Genome assembly of Sandaracinus amylolyticus DSM 53668.</title>
        <authorList>
            <person name="Sharma G."/>
            <person name="Subramanian S."/>
        </authorList>
    </citation>
    <scope>NUCLEOTIDE SEQUENCE [LARGE SCALE GENOMIC DNA]</scope>
    <source>
        <strain evidence="2 3">DSM 53668</strain>
    </source>
</reference>
<evidence type="ECO:0008006" key="4">
    <source>
        <dbReference type="Google" id="ProtNLM"/>
    </source>
</evidence>
<keyword evidence="3" id="KW-1185">Reference proteome</keyword>
<sequence length="142" mass="14723">MMDAGTKRGLVALASGALFAIGLVVSGMTQPANVIGFLDVTGDWRPALMFVMVGAIAVNAAVYRWVRGRRAPVLAETFSLPTQRDLDARLIAGAAIFGVGWGLGGYCPGPGVTALASGSLEAVVFVGSMVAAMWVVARIEKR</sequence>
<dbReference type="EMBL" id="CP011125">
    <property type="protein sequence ID" value="AKF03095.1"/>
    <property type="molecule type" value="Genomic_DNA"/>
</dbReference>
<keyword evidence="1" id="KW-1133">Transmembrane helix</keyword>
<feature type="transmembrane region" description="Helical" evidence="1">
    <location>
        <begin position="47"/>
        <end position="66"/>
    </location>
</feature>
<evidence type="ECO:0000313" key="3">
    <source>
        <dbReference type="Proteomes" id="UP000034883"/>
    </source>
</evidence>
<dbReference type="Pfam" id="PF20398">
    <property type="entry name" value="DUF6691"/>
    <property type="match status" value="1"/>
</dbReference>